<name>A0A8J3IC38_9CHLR</name>
<accession>A0A8J3IC38</accession>
<sequence>MLGAQYFIAYLSNPQAASSTVSPDHIIDQYTFMMELRNYELYGITNPAGRCMAAGDHQSWPGLRRDCTVCDRSLTA</sequence>
<evidence type="ECO:0000313" key="2">
    <source>
        <dbReference type="Proteomes" id="UP000612362"/>
    </source>
</evidence>
<proteinExistence type="predicted"/>
<evidence type="ECO:0000313" key="1">
    <source>
        <dbReference type="EMBL" id="GHO49563.1"/>
    </source>
</evidence>
<comment type="caution">
    <text evidence="1">The sequence shown here is derived from an EMBL/GenBank/DDBJ whole genome shotgun (WGS) entry which is preliminary data.</text>
</comment>
<keyword evidence="2" id="KW-1185">Reference proteome</keyword>
<dbReference type="Proteomes" id="UP000612362">
    <property type="component" value="Unassembled WGS sequence"/>
</dbReference>
<gene>
    <name evidence="1" type="ORF">KSX_77260</name>
</gene>
<protein>
    <submittedName>
        <fullName evidence="1">Uncharacterized protein</fullName>
    </submittedName>
</protein>
<dbReference type="AlphaFoldDB" id="A0A8J3IC38"/>
<organism evidence="1 2">
    <name type="scientific">Ktedonospora formicarum</name>
    <dbReference type="NCBI Taxonomy" id="2778364"/>
    <lineage>
        <taxon>Bacteria</taxon>
        <taxon>Bacillati</taxon>
        <taxon>Chloroflexota</taxon>
        <taxon>Ktedonobacteria</taxon>
        <taxon>Ktedonobacterales</taxon>
        <taxon>Ktedonobacteraceae</taxon>
        <taxon>Ktedonospora</taxon>
    </lineage>
</organism>
<reference evidence="1" key="1">
    <citation type="submission" date="2020-10" db="EMBL/GenBank/DDBJ databases">
        <title>Taxonomic study of unclassified bacteria belonging to the class Ktedonobacteria.</title>
        <authorList>
            <person name="Yabe S."/>
            <person name="Wang C.M."/>
            <person name="Zheng Y."/>
            <person name="Sakai Y."/>
            <person name="Cavaletti L."/>
            <person name="Monciardini P."/>
            <person name="Donadio S."/>
        </authorList>
    </citation>
    <scope>NUCLEOTIDE SEQUENCE</scope>
    <source>
        <strain evidence="1">SOSP1-1</strain>
    </source>
</reference>
<dbReference type="EMBL" id="BNJF01000005">
    <property type="protein sequence ID" value="GHO49563.1"/>
    <property type="molecule type" value="Genomic_DNA"/>
</dbReference>